<protein>
    <submittedName>
        <fullName evidence="2">Uncharacterized protein</fullName>
    </submittedName>
</protein>
<comment type="caution">
    <text evidence="2">The sequence shown here is derived from an EMBL/GenBank/DDBJ whole genome shotgun (WGS) entry which is preliminary data.</text>
</comment>
<feature type="region of interest" description="Disordered" evidence="1">
    <location>
        <begin position="48"/>
        <end position="69"/>
    </location>
</feature>
<proteinExistence type="predicted"/>
<name>A0ABW2TXM8_9PSEU</name>
<evidence type="ECO:0000256" key="1">
    <source>
        <dbReference type="SAM" id="MobiDB-lite"/>
    </source>
</evidence>
<dbReference type="EMBL" id="JBHTEY010000004">
    <property type="protein sequence ID" value="MFC7618071.1"/>
    <property type="molecule type" value="Genomic_DNA"/>
</dbReference>
<reference evidence="3" key="1">
    <citation type="journal article" date="2019" name="Int. J. Syst. Evol. Microbiol.">
        <title>The Global Catalogue of Microorganisms (GCM) 10K type strain sequencing project: providing services to taxonomists for standard genome sequencing and annotation.</title>
        <authorList>
            <consortium name="The Broad Institute Genomics Platform"/>
            <consortium name="The Broad Institute Genome Sequencing Center for Infectious Disease"/>
            <person name="Wu L."/>
            <person name="Ma J."/>
        </authorList>
    </citation>
    <scope>NUCLEOTIDE SEQUENCE [LARGE SCALE GENOMIC DNA]</scope>
    <source>
        <strain evidence="3">JCM 17695</strain>
    </source>
</reference>
<dbReference type="Gene3D" id="2.60.40.3780">
    <property type="match status" value="1"/>
</dbReference>
<gene>
    <name evidence="2" type="ORF">ACFQV2_36445</name>
</gene>
<dbReference type="Proteomes" id="UP001596512">
    <property type="component" value="Unassembled WGS sequence"/>
</dbReference>
<evidence type="ECO:0000313" key="2">
    <source>
        <dbReference type="EMBL" id="MFC7618071.1"/>
    </source>
</evidence>
<keyword evidence="3" id="KW-1185">Reference proteome</keyword>
<accession>A0ABW2TXM8</accession>
<organism evidence="2 3">
    <name type="scientific">Actinokineospora soli</name>
    <dbReference type="NCBI Taxonomy" id="1048753"/>
    <lineage>
        <taxon>Bacteria</taxon>
        <taxon>Bacillati</taxon>
        <taxon>Actinomycetota</taxon>
        <taxon>Actinomycetes</taxon>
        <taxon>Pseudonocardiales</taxon>
        <taxon>Pseudonocardiaceae</taxon>
        <taxon>Actinokineospora</taxon>
    </lineage>
</organism>
<sequence length="69" mass="6885">MHVGDAGHAGRAAAEDPPVAKLAAKPADGATGVPVKDPVTITVTEGALDSAELISPRASPSRASWPRTS</sequence>
<evidence type="ECO:0000313" key="3">
    <source>
        <dbReference type="Proteomes" id="UP001596512"/>
    </source>
</evidence>
<feature type="region of interest" description="Disordered" evidence="1">
    <location>
        <begin position="1"/>
        <end position="36"/>
    </location>
</feature>
<feature type="compositionally biased region" description="Low complexity" evidence="1">
    <location>
        <begin position="55"/>
        <end position="69"/>
    </location>
</feature>